<dbReference type="OrthoDB" id="2363873at2759"/>
<evidence type="ECO:0000256" key="5">
    <source>
        <dbReference type="SAM" id="MobiDB-lite"/>
    </source>
</evidence>
<dbReference type="GO" id="GO:0016042">
    <property type="term" value="P:lipid catabolic process"/>
    <property type="evidence" value="ECO:0007669"/>
    <property type="project" value="UniProtKB-KW"/>
</dbReference>
<dbReference type="Gene3D" id="3.40.50.1820">
    <property type="entry name" value="alpha/beta hydrolase"/>
    <property type="match status" value="1"/>
</dbReference>
<evidence type="ECO:0000256" key="4">
    <source>
        <dbReference type="PIRNR" id="PIRNR018169"/>
    </source>
</evidence>
<comment type="similarity">
    <text evidence="4">Belongs to the serine esterase family.</text>
</comment>
<dbReference type="SUPFAM" id="SSF53474">
    <property type="entry name" value="alpha/beta-Hydrolases"/>
    <property type="match status" value="1"/>
</dbReference>
<keyword evidence="1 4" id="KW-0378">Hydrolase</keyword>
<dbReference type="AlphaFoldDB" id="A0A3N4KUD7"/>
<accession>A0A3N4KUD7</accession>
<comment type="catalytic activity">
    <reaction evidence="4">
        <text>a 1-O-alkyl-2-acetyl-sn-glycero-3-phosphocholine + H2O = a 1-O-alkyl-sn-glycero-3-phosphocholine + acetate + H(+)</text>
        <dbReference type="Rhea" id="RHEA:17777"/>
        <dbReference type="ChEBI" id="CHEBI:15377"/>
        <dbReference type="ChEBI" id="CHEBI:15378"/>
        <dbReference type="ChEBI" id="CHEBI:30089"/>
        <dbReference type="ChEBI" id="CHEBI:30909"/>
        <dbReference type="ChEBI" id="CHEBI:36707"/>
        <dbReference type="EC" id="3.1.1.47"/>
    </reaction>
</comment>
<evidence type="ECO:0000313" key="6">
    <source>
        <dbReference type="EMBL" id="RPB14127.1"/>
    </source>
</evidence>
<evidence type="ECO:0000313" key="7">
    <source>
        <dbReference type="Proteomes" id="UP000277580"/>
    </source>
</evidence>
<evidence type="ECO:0000256" key="2">
    <source>
        <dbReference type="ARBA" id="ARBA00022963"/>
    </source>
</evidence>
<organism evidence="6 7">
    <name type="scientific">Morchella conica CCBAS932</name>
    <dbReference type="NCBI Taxonomy" id="1392247"/>
    <lineage>
        <taxon>Eukaryota</taxon>
        <taxon>Fungi</taxon>
        <taxon>Dikarya</taxon>
        <taxon>Ascomycota</taxon>
        <taxon>Pezizomycotina</taxon>
        <taxon>Pezizomycetes</taxon>
        <taxon>Pezizales</taxon>
        <taxon>Morchellaceae</taxon>
        <taxon>Morchella</taxon>
    </lineage>
</organism>
<sequence>MSLFSLLNPANIIPRFPPYPGPYAVGSFELEIPVASLGGMAGVAETVQFRVFYPTEKPVEIPISAQPASSWWGSKCDKKTAAATATAAVDPAQEEKLSEAVNQTTATGGAKPVRWLPEPHQREYLSAYVRFLGASSGFAEIVSYGGRLLHYITLPVTADAPLLPKPLDHRFPTMIFSHGLGGTRLAYSHICGSMASYGIVVVAPEHRDGSAPVSFVKSSSPDSPETEISGSKPESGEPGIDDTANTPPQKDANGRAQVDYITHPHHPSEETAAGRNAQLEIRMHEVSLIYTALCKLDRGILPANSSISTPGEAGKDLLSTFKDRLDIRTPGRLIWAGHSFGASTMFQMIKTVATPPSTNPDFAPLFTPPPSDDDVLPLKAQITADSPLMLLDLWCLPLLGKRTSALFKHPLPQIAADKGRNVLAVMSEEFWKWKENLNGVRRVLSHDPGRKRGTEHHKWFEQWDEHHESLASLESAQLEVGGQIVAPQGVTPTPTRPASVAGREQPRFFYALKSAHLSQSDFGVLFPRAIRKAEEPERILELNVRAAVQWLRDAGYAGVLGGYEGEVGGDEAIFEGEVEGWARIGLEEVEAAVEGTGASGGGEGLEGEEGIVERVAE</sequence>
<dbReference type="Proteomes" id="UP000277580">
    <property type="component" value="Unassembled WGS sequence"/>
</dbReference>
<keyword evidence="3 4" id="KW-0443">Lipid metabolism</keyword>
<dbReference type="EMBL" id="ML119119">
    <property type="protein sequence ID" value="RPB14127.1"/>
    <property type="molecule type" value="Genomic_DNA"/>
</dbReference>
<name>A0A3N4KUD7_9PEZI</name>
<dbReference type="PIRSF" id="PIRSF018169">
    <property type="entry name" value="PAF_acetylhydrolase"/>
    <property type="match status" value="1"/>
</dbReference>
<dbReference type="InParanoid" id="A0A3N4KUD7"/>
<protein>
    <recommendedName>
        <fullName evidence="4">Putative phospholipase</fullName>
        <ecNumber evidence="4">3.1.1.47</ecNumber>
    </recommendedName>
</protein>
<dbReference type="InterPro" id="IPR016715">
    <property type="entry name" value="PAF_acetylhydro_eukaryote"/>
</dbReference>
<gene>
    <name evidence="6" type="ORF">P167DRAFT_563983</name>
</gene>
<dbReference type="EC" id="3.1.1.47" evidence="4"/>
<keyword evidence="2 4" id="KW-0442">Lipid degradation</keyword>
<evidence type="ECO:0000256" key="1">
    <source>
        <dbReference type="ARBA" id="ARBA00022801"/>
    </source>
</evidence>
<dbReference type="InterPro" id="IPR029058">
    <property type="entry name" value="AB_hydrolase_fold"/>
</dbReference>
<evidence type="ECO:0000256" key="3">
    <source>
        <dbReference type="ARBA" id="ARBA00023098"/>
    </source>
</evidence>
<reference evidence="6 7" key="1">
    <citation type="journal article" date="2018" name="Nat. Ecol. Evol.">
        <title>Pezizomycetes genomes reveal the molecular basis of ectomycorrhizal truffle lifestyle.</title>
        <authorList>
            <person name="Murat C."/>
            <person name="Payen T."/>
            <person name="Noel B."/>
            <person name="Kuo A."/>
            <person name="Morin E."/>
            <person name="Chen J."/>
            <person name="Kohler A."/>
            <person name="Krizsan K."/>
            <person name="Balestrini R."/>
            <person name="Da Silva C."/>
            <person name="Montanini B."/>
            <person name="Hainaut M."/>
            <person name="Levati E."/>
            <person name="Barry K.W."/>
            <person name="Belfiori B."/>
            <person name="Cichocki N."/>
            <person name="Clum A."/>
            <person name="Dockter R.B."/>
            <person name="Fauchery L."/>
            <person name="Guy J."/>
            <person name="Iotti M."/>
            <person name="Le Tacon F."/>
            <person name="Lindquist E.A."/>
            <person name="Lipzen A."/>
            <person name="Malagnac F."/>
            <person name="Mello A."/>
            <person name="Molinier V."/>
            <person name="Miyauchi S."/>
            <person name="Poulain J."/>
            <person name="Riccioni C."/>
            <person name="Rubini A."/>
            <person name="Sitrit Y."/>
            <person name="Splivallo R."/>
            <person name="Traeger S."/>
            <person name="Wang M."/>
            <person name="Zifcakova L."/>
            <person name="Wipf D."/>
            <person name="Zambonelli A."/>
            <person name="Paolocci F."/>
            <person name="Nowrousian M."/>
            <person name="Ottonello S."/>
            <person name="Baldrian P."/>
            <person name="Spatafora J.W."/>
            <person name="Henrissat B."/>
            <person name="Nagy L.G."/>
            <person name="Aury J.M."/>
            <person name="Wincker P."/>
            <person name="Grigoriev I.V."/>
            <person name="Bonfante P."/>
            <person name="Martin F.M."/>
        </authorList>
    </citation>
    <scope>NUCLEOTIDE SEQUENCE [LARGE SCALE GENOMIC DNA]</scope>
    <source>
        <strain evidence="6 7">CCBAS932</strain>
    </source>
</reference>
<proteinExistence type="inferred from homology"/>
<feature type="region of interest" description="Disordered" evidence="5">
    <location>
        <begin position="595"/>
        <end position="617"/>
    </location>
</feature>
<dbReference type="PANTHER" id="PTHR10272:SF7">
    <property type="entry name" value="PHOSPHOLIPASE-RELATED"/>
    <property type="match status" value="1"/>
</dbReference>
<feature type="region of interest" description="Disordered" evidence="5">
    <location>
        <begin position="211"/>
        <end position="253"/>
    </location>
</feature>
<feature type="compositionally biased region" description="Polar residues" evidence="5">
    <location>
        <begin position="216"/>
        <end position="229"/>
    </location>
</feature>
<dbReference type="PANTHER" id="PTHR10272">
    <property type="entry name" value="PLATELET-ACTIVATING FACTOR ACETYLHYDROLASE"/>
    <property type="match status" value="1"/>
</dbReference>
<dbReference type="GO" id="GO:0003847">
    <property type="term" value="F:1-alkyl-2-acetylglycerophosphocholine esterase activity"/>
    <property type="evidence" value="ECO:0007669"/>
    <property type="project" value="UniProtKB-UniRule"/>
</dbReference>
<keyword evidence="7" id="KW-1185">Reference proteome</keyword>
<dbReference type="Pfam" id="PF03403">
    <property type="entry name" value="PAF-AH_p_II"/>
    <property type="match status" value="1"/>
</dbReference>
<dbReference type="STRING" id="1392247.A0A3N4KUD7"/>